<dbReference type="PANTHER" id="PTHR10104">
    <property type="entry name" value="STATHMIN"/>
    <property type="match status" value="1"/>
</dbReference>
<evidence type="ECO:0000256" key="1">
    <source>
        <dbReference type="SAM" id="MobiDB-lite"/>
    </source>
</evidence>
<feature type="compositionally biased region" description="Basic and acidic residues" evidence="1">
    <location>
        <begin position="100"/>
        <end position="109"/>
    </location>
</feature>
<dbReference type="Gene3D" id="6.10.280.30">
    <property type="match status" value="1"/>
</dbReference>
<reference evidence="2" key="1">
    <citation type="journal article" date="2015" name="Sci. Rep.">
        <title>Tissue- and time-dependent transcription in Ixodes ricinus salivary glands and midguts when blood feeding on the vertebrate host.</title>
        <authorList>
            <person name="Kotsyfakis M."/>
            <person name="Schwarz A."/>
            <person name="Erhart J."/>
            <person name="Ribeiro J.M."/>
        </authorList>
    </citation>
    <scope>NUCLEOTIDE SEQUENCE</scope>
    <source>
        <tissue evidence="2">Salivary gland and midgut</tissue>
    </source>
</reference>
<feature type="region of interest" description="Disordered" evidence="1">
    <location>
        <begin position="100"/>
        <end position="126"/>
    </location>
</feature>
<dbReference type="GO" id="GO:0005737">
    <property type="term" value="C:cytoplasm"/>
    <property type="evidence" value="ECO:0007669"/>
    <property type="project" value="TreeGrafter"/>
</dbReference>
<name>V5HC57_IXORI</name>
<organism evidence="2">
    <name type="scientific">Ixodes ricinus</name>
    <name type="common">Common tick</name>
    <name type="synonym">Acarus ricinus</name>
    <dbReference type="NCBI Taxonomy" id="34613"/>
    <lineage>
        <taxon>Eukaryota</taxon>
        <taxon>Metazoa</taxon>
        <taxon>Ecdysozoa</taxon>
        <taxon>Arthropoda</taxon>
        <taxon>Chelicerata</taxon>
        <taxon>Arachnida</taxon>
        <taxon>Acari</taxon>
        <taxon>Parasitiformes</taxon>
        <taxon>Ixodida</taxon>
        <taxon>Ixodoidea</taxon>
        <taxon>Ixodidae</taxon>
        <taxon>Ixodinae</taxon>
        <taxon>Ixodes</taxon>
    </lineage>
</organism>
<dbReference type="GO" id="GO:0007019">
    <property type="term" value="P:microtubule depolymerization"/>
    <property type="evidence" value="ECO:0007669"/>
    <property type="project" value="TreeGrafter"/>
</dbReference>
<dbReference type="GO" id="GO:0031175">
    <property type="term" value="P:neuron projection development"/>
    <property type="evidence" value="ECO:0007669"/>
    <property type="project" value="TreeGrafter"/>
</dbReference>
<sequence length="247" mass="28587">KYDLVLAEPNTTESPIKRPTTPPKSISAEDIQKKLKEAEERRQSLEAQKLNTLNEKMSRLAEVNQKKEGSVQEFQEAARQNYEKKIEAFKENREAHIKSIQDKQRRARDPCGGGAQSPWTPTPRRCWPASRRRLRMPARLGRPRSGPCRNACATMTSTSPTCASNWAIWPRRSVGSCRRSWRVPRRTGQSSTRSCRPSCRRRRSMPRKCVRTRFRPPKRRPRPAERHLISFRSSDVLVFCPTFQFAG</sequence>
<dbReference type="Pfam" id="PF00836">
    <property type="entry name" value="Stathmin"/>
    <property type="match status" value="1"/>
</dbReference>
<dbReference type="GO" id="GO:0015631">
    <property type="term" value="F:tubulin binding"/>
    <property type="evidence" value="ECO:0007669"/>
    <property type="project" value="TreeGrafter"/>
</dbReference>
<protein>
    <submittedName>
        <fullName evidence="2">Putative stathmin</fullName>
    </submittedName>
</protein>
<dbReference type="InterPro" id="IPR036002">
    <property type="entry name" value="Stathmin_sf"/>
</dbReference>
<dbReference type="EMBL" id="GANP01003428">
    <property type="protein sequence ID" value="JAB81040.1"/>
    <property type="molecule type" value="mRNA"/>
</dbReference>
<dbReference type="GO" id="GO:0031110">
    <property type="term" value="P:regulation of microtubule polymerization or depolymerization"/>
    <property type="evidence" value="ECO:0007669"/>
    <property type="project" value="InterPro"/>
</dbReference>
<dbReference type="GO" id="GO:0043005">
    <property type="term" value="C:neuron projection"/>
    <property type="evidence" value="ECO:0007669"/>
    <property type="project" value="TreeGrafter"/>
</dbReference>
<dbReference type="AlphaFoldDB" id="V5HC57"/>
<feature type="region of interest" description="Disordered" evidence="1">
    <location>
        <begin position="1"/>
        <end position="30"/>
    </location>
</feature>
<evidence type="ECO:0000313" key="2">
    <source>
        <dbReference type="EMBL" id="JAB81040.1"/>
    </source>
</evidence>
<dbReference type="PANTHER" id="PTHR10104:SF1">
    <property type="entry name" value="STATHMIN, ISOFORM D"/>
    <property type="match status" value="1"/>
</dbReference>
<proteinExistence type="evidence at transcript level"/>
<accession>V5HC57</accession>
<dbReference type="PROSITE" id="PS51663">
    <property type="entry name" value="STATHMIN_3"/>
    <property type="match status" value="1"/>
</dbReference>
<dbReference type="PRINTS" id="PR00345">
    <property type="entry name" value="STATHMIN"/>
</dbReference>
<dbReference type="SUPFAM" id="SSF101494">
    <property type="entry name" value="Stathmin"/>
    <property type="match status" value="1"/>
</dbReference>
<dbReference type="InterPro" id="IPR000956">
    <property type="entry name" value="Stathmin_fam"/>
</dbReference>
<feature type="non-terminal residue" evidence="2">
    <location>
        <position position="1"/>
    </location>
</feature>